<dbReference type="OrthoDB" id="9803968at2"/>
<dbReference type="InterPro" id="IPR050237">
    <property type="entry name" value="ATP-dep_AMP-bd_enzyme"/>
</dbReference>
<evidence type="ECO:0000256" key="1">
    <source>
        <dbReference type="ARBA" id="ARBA00022428"/>
    </source>
</evidence>
<evidence type="ECO:0000259" key="5">
    <source>
        <dbReference type="Pfam" id="PF00501"/>
    </source>
</evidence>
<dbReference type="GO" id="GO:0008756">
    <property type="term" value="F:o-succinylbenzoate-CoA ligase activity"/>
    <property type="evidence" value="ECO:0007669"/>
    <property type="project" value="InterPro"/>
</dbReference>
<dbReference type="GO" id="GO:0005524">
    <property type="term" value="F:ATP binding"/>
    <property type="evidence" value="ECO:0007669"/>
    <property type="project" value="UniProtKB-KW"/>
</dbReference>
<comment type="caution">
    <text evidence="7">The sequence shown here is derived from an EMBL/GenBank/DDBJ whole genome shotgun (WGS) entry which is preliminary data.</text>
</comment>
<protein>
    <submittedName>
        <fullName evidence="7">2-succinylbenzoyl-CoA synthetase</fullName>
    </submittedName>
</protein>
<evidence type="ECO:0000313" key="8">
    <source>
        <dbReference type="Proteomes" id="UP000254848"/>
    </source>
</evidence>
<dbReference type="InterPro" id="IPR042099">
    <property type="entry name" value="ANL_N_sf"/>
</dbReference>
<dbReference type="Pfam" id="PF00501">
    <property type="entry name" value="AMP-binding"/>
    <property type="match status" value="1"/>
</dbReference>
<dbReference type="Proteomes" id="UP000254848">
    <property type="component" value="Unassembled WGS sequence"/>
</dbReference>
<gene>
    <name evidence="7" type="ORF">C8D90_10142</name>
</gene>
<dbReference type="InterPro" id="IPR000873">
    <property type="entry name" value="AMP-dep_synth/lig_dom"/>
</dbReference>
<dbReference type="SUPFAM" id="SSF56801">
    <property type="entry name" value="Acetyl-CoA synthetase-like"/>
    <property type="match status" value="1"/>
</dbReference>
<keyword evidence="4" id="KW-0067">ATP-binding</keyword>
<dbReference type="InterPro" id="IPR045851">
    <property type="entry name" value="AMP-bd_C_sf"/>
</dbReference>
<dbReference type="RefSeq" id="WP_115456416.1">
    <property type="nucleotide sequence ID" value="NZ_QRAP01000001.1"/>
</dbReference>
<reference evidence="7 8" key="1">
    <citation type="submission" date="2018-07" db="EMBL/GenBank/DDBJ databases">
        <title>Genomic Encyclopedia of Type Strains, Phase IV (KMG-IV): sequencing the most valuable type-strain genomes for metagenomic binning, comparative biology and taxonomic classification.</title>
        <authorList>
            <person name="Goeker M."/>
        </authorList>
    </citation>
    <scope>NUCLEOTIDE SEQUENCE [LARGE SCALE GENOMIC DNA]</scope>
    <source>
        <strain evidence="7 8">DSM 103736</strain>
    </source>
</reference>
<feature type="domain" description="AMP-binding enzyme C-terminal" evidence="6">
    <location>
        <begin position="370"/>
        <end position="431"/>
    </location>
</feature>
<accession>A0A370R2I8</accession>
<evidence type="ECO:0000259" key="6">
    <source>
        <dbReference type="Pfam" id="PF13193"/>
    </source>
</evidence>
<dbReference type="AlphaFoldDB" id="A0A370R2I8"/>
<evidence type="ECO:0000256" key="3">
    <source>
        <dbReference type="ARBA" id="ARBA00022741"/>
    </source>
</evidence>
<dbReference type="CDD" id="cd17630">
    <property type="entry name" value="OSB_MenE-like"/>
    <property type="match status" value="1"/>
</dbReference>
<evidence type="ECO:0000313" key="7">
    <source>
        <dbReference type="EMBL" id="RDK96614.1"/>
    </source>
</evidence>
<dbReference type="Gene3D" id="3.40.50.12780">
    <property type="entry name" value="N-terminal domain of ligase-like"/>
    <property type="match status" value="1"/>
</dbReference>
<proteinExistence type="predicted"/>
<keyword evidence="1" id="KW-0474">Menaquinone biosynthesis</keyword>
<feature type="domain" description="AMP-dependent synthetase/ligase" evidence="5">
    <location>
        <begin position="10"/>
        <end position="320"/>
    </location>
</feature>
<name>A0A370R2I8_9GAMM</name>
<dbReference type="EMBL" id="QRAP01000001">
    <property type="protein sequence ID" value="RDK96614.1"/>
    <property type="molecule type" value="Genomic_DNA"/>
</dbReference>
<evidence type="ECO:0000256" key="2">
    <source>
        <dbReference type="ARBA" id="ARBA00022598"/>
    </source>
</evidence>
<dbReference type="NCBIfam" id="TIGR01923">
    <property type="entry name" value="menE"/>
    <property type="match status" value="1"/>
</dbReference>
<dbReference type="PANTHER" id="PTHR43767">
    <property type="entry name" value="LONG-CHAIN-FATTY-ACID--COA LIGASE"/>
    <property type="match status" value="1"/>
</dbReference>
<dbReference type="Gene3D" id="3.30.300.30">
    <property type="match status" value="1"/>
</dbReference>
<keyword evidence="3" id="KW-0547">Nucleotide-binding</keyword>
<dbReference type="InterPro" id="IPR020845">
    <property type="entry name" value="AMP-binding_CS"/>
</dbReference>
<dbReference type="Pfam" id="PF13193">
    <property type="entry name" value="AMP-binding_C"/>
    <property type="match status" value="1"/>
</dbReference>
<dbReference type="InterPro" id="IPR010192">
    <property type="entry name" value="MenE"/>
</dbReference>
<dbReference type="PANTHER" id="PTHR43767:SF1">
    <property type="entry name" value="NONRIBOSOMAL PEPTIDE SYNTHASE PES1 (EUROFUNG)-RELATED"/>
    <property type="match status" value="1"/>
</dbReference>
<organism evidence="7 8">
    <name type="scientific">Enterobacillus tribolii</name>
    <dbReference type="NCBI Taxonomy" id="1487935"/>
    <lineage>
        <taxon>Bacteria</taxon>
        <taxon>Pseudomonadati</taxon>
        <taxon>Pseudomonadota</taxon>
        <taxon>Gammaproteobacteria</taxon>
        <taxon>Enterobacterales</taxon>
        <taxon>Hafniaceae</taxon>
        <taxon>Enterobacillus</taxon>
    </lineage>
</organism>
<sequence length="456" mass="49751">MAQLMNWPWRAWAEQAPERTALLDGARAVSWRALSDEITRRAAGFAFQGVRPSDTVAVRGKNSTDVLLTYLAVLQCGARVLPLNPQLPASLLTELLPDLNVTHGYCTEVGYAWPVPLTLLSAQADGAAELPEWRAERLATLTLTSGSSGMPKAAAHSFHAHLSSARGVLAMMTFTAEDTWLLSLPLFHVSGQGIIWRWLLAGGVLALRDMHPLDEALRGCTHASLVPTQLWRLLGHSGDALSLKAVLLGGAMIPVDLVEQAEARGIRCWCGYGLTEMASTVCAKRADALPGVGLPLPGREMKLVNGEIFLRGENMASGYWRDGHLIPISDSDGWFATRDRGVMEAGELRIVGRMDNLFFSGGEGIQPEDIERVLMQHPQVTQVFVVPVADEEFGQRPVAVVEGDVEVGELAGWLSGRVARFQMPVRWFVLPEVLKGGGIKVSRRLVREWVKGECED</sequence>
<dbReference type="NCBIfam" id="NF006539">
    <property type="entry name" value="PRK09029.1"/>
    <property type="match status" value="1"/>
</dbReference>
<dbReference type="GO" id="GO:0009234">
    <property type="term" value="P:menaquinone biosynthetic process"/>
    <property type="evidence" value="ECO:0007669"/>
    <property type="project" value="UniProtKB-KW"/>
</dbReference>
<dbReference type="InterPro" id="IPR025110">
    <property type="entry name" value="AMP-bd_C"/>
</dbReference>
<evidence type="ECO:0000256" key="4">
    <source>
        <dbReference type="ARBA" id="ARBA00022840"/>
    </source>
</evidence>
<keyword evidence="8" id="KW-1185">Reference proteome</keyword>
<dbReference type="PROSITE" id="PS00455">
    <property type="entry name" value="AMP_BINDING"/>
    <property type="match status" value="1"/>
</dbReference>
<keyword evidence="2" id="KW-0436">Ligase</keyword>